<accession>A0A2V3VBN1</accession>
<dbReference type="Pfam" id="PF00126">
    <property type="entry name" value="HTH_1"/>
    <property type="match status" value="1"/>
</dbReference>
<comment type="similarity">
    <text evidence="1">Belongs to the LysR transcriptional regulatory family.</text>
</comment>
<dbReference type="PRINTS" id="PR00039">
    <property type="entry name" value="HTHLYSR"/>
</dbReference>
<evidence type="ECO:0000313" key="6">
    <source>
        <dbReference type="EMBL" id="PXW79202.1"/>
    </source>
</evidence>
<keyword evidence="7" id="KW-1185">Reference proteome</keyword>
<dbReference type="SUPFAM" id="SSF46785">
    <property type="entry name" value="Winged helix' DNA-binding domain"/>
    <property type="match status" value="1"/>
</dbReference>
<dbReference type="Proteomes" id="UP000248014">
    <property type="component" value="Unassembled WGS sequence"/>
</dbReference>
<keyword evidence="3" id="KW-0238">DNA-binding</keyword>
<proteinExistence type="inferred from homology"/>
<dbReference type="Pfam" id="PF03466">
    <property type="entry name" value="LysR_substrate"/>
    <property type="match status" value="1"/>
</dbReference>
<dbReference type="InterPro" id="IPR000847">
    <property type="entry name" value="LysR_HTH_N"/>
</dbReference>
<dbReference type="PANTHER" id="PTHR30118">
    <property type="entry name" value="HTH-TYPE TRANSCRIPTIONAL REGULATOR LEUO-RELATED"/>
    <property type="match status" value="1"/>
</dbReference>
<dbReference type="Gene3D" id="3.40.190.10">
    <property type="entry name" value="Periplasmic binding protein-like II"/>
    <property type="match status" value="2"/>
</dbReference>
<dbReference type="GO" id="GO:0003677">
    <property type="term" value="F:DNA binding"/>
    <property type="evidence" value="ECO:0007669"/>
    <property type="project" value="UniProtKB-KW"/>
</dbReference>
<keyword evidence="2" id="KW-0805">Transcription regulation</keyword>
<dbReference type="OrthoDB" id="8339333at2"/>
<evidence type="ECO:0000259" key="5">
    <source>
        <dbReference type="PROSITE" id="PS50931"/>
    </source>
</evidence>
<evidence type="ECO:0000256" key="1">
    <source>
        <dbReference type="ARBA" id="ARBA00009437"/>
    </source>
</evidence>
<dbReference type="Gene3D" id="1.10.10.10">
    <property type="entry name" value="Winged helix-like DNA-binding domain superfamily/Winged helix DNA-binding domain"/>
    <property type="match status" value="1"/>
</dbReference>
<evidence type="ECO:0000256" key="4">
    <source>
        <dbReference type="ARBA" id="ARBA00023163"/>
    </source>
</evidence>
<reference evidence="6 7" key="1">
    <citation type="submission" date="2018-05" db="EMBL/GenBank/DDBJ databases">
        <title>Genomic Encyclopedia of Type Strains, Phase IV (KMG-IV): sequencing the most valuable type-strain genomes for metagenomic binning, comparative biology and taxonomic classification.</title>
        <authorList>
            <person name="Goeker M."/>
        </authorList>
    </citation>
    <scope>NUCLEOTIDE SEQUENCE [LARGE SCALE GENOMIC DNA]</scope>
    <source>
        <strain evidence="6 7">DSM 3183</strain>
    </source>
</reference>
<dbReference type="InterPro" id="IPR050389">
    <property type="entry name" value="LysR-type_TF"/>
</dbReference>
<dbReference type="EMBL" id="QJJM01000001">
    <property type="protein sequence ID" value="PXW79202.1"/>
    <property type="molecule type" value="Genomic_DNA"/>
</dbReference>
<evidence type="ECO:0000256" key="2">
    <source>
        <dbReference type="ARBA" id="ARBA00023015"/>
    </source>
</evidence>
<dbReference type="InterPro" id="IPR036390">
    <property type="entry name" value="WH_DNA-bd_sf"/>
</dbReference>
<dbReference type="InterPro" id="IPR036388">
    <property type="entry name" value="WH-like_DNA-bd_sf"/>
</dbReference>
<dbReference type="PANTHER" id="PTHR30118:SF6">
    <property type="entry name" value="HTH-TYPE TRANSCRIPTIONAL REGULATOR LEUO"/>
    <property type="match status" value="1"/>
</dbReference>
<dbReference type="PROSITE" id="PS50931">
    <property type="entry name" value="HTH_LYSR"/>
    <property type="match status" value="1"/>
</dbReference>
<dbReference type="SUPFAM" id="SSF53850">
    <property type="entry name" value="Periplasmic binding protein-like II"/>
    <property type="match status" value="1"/>
</dbReference>
<protein>
    <submittedName>
        <fullName evidence="6">LysR family transcriptional regulator</fullName>
    </submittedName>
</protein>
<evidence type="ECO:0000313" key="7">
    <source>
        <dbReference type="Proteomes" id="UP000248014"/>
    </source>
</evidence>
<dbReference type="AlphaFoldDB" id="A0A2V3VBN1"/>
<comment type="caution">
    <text evidence="6">The sequence shown here is derived from an EMBL/GenBank/DDBJ whole genome shotgun (WGS) entry which is preliminary data.</text>
</comment>
<evidence type="ECO:0000256" key="3">
    <source>
        <dbReference type="ARBA" id="ARBA00023125"/>
    </source>
</evidence>
<dbReference type="InterPro" id="IPR005119">
    <property type="entry name" value="LysR_subst-bd"/>
</dbReference>
<gene>
    <name evidence="6" type="ORF">C7451_101266</name>
</gene>
<dbReference type="RefSeq" id="WP_110297167.1">
    <property type="nucleotide sequence ID" value="NZ_QJJM01000001.1"/>
</dbReference>
<sequence length="301" mass="33444">MRFKGLDLNLLVAFSVLMETRSVSRAAEQLNLSQPAMSAALGRLRDYFGDDLLVLQGKRMFPTPYAESLVPMVQDTLRRIDALITTSTSFDPATSQRVFRLIASDYITAAIIAPLSRRLAHVAPGIRLEAVLPSDGSADLIAQGAFDLLITPEEFINPGQPAELLFEERHVIVGWSGNPVFKRTVTLEDMLEAGHVGIQMGNQRTSAFADSIMEKLGHFRRMEMTASSFTVIPWLVIETNRLALMHERLARVMAEMFPLAIAPIPFEFPAMREMMQFNHARSADEGLAWLRGELRGNGALS</sequence>
<name>A0A2V3VBN1_9SPHN</name>
<organism evidence="6 7">
    <name type="scientific">Blastomonas natatoria</name>
    <dbReference type="NCBI Taxonomy" id="34015"/>
    <lineage>
        <taxon>Bacteria</taxon>
        <taxon>Pseudomonadati</taxon>
        <taxon>Pseudomonadota</taxon>
        <taxon>Alphaproteobacteria</taxon>
        <taxon>Sphingomonadales</taxon>
        <taxon>Sphingomonadaceae</taxon>
        <taxon>Blastomonas</taxon>
    </lineage>
</organism>
<keyword evidence="4" id="KW-0804">Transcription</keyword>
<dbReference type="GO" id="GO:0003700">
    <property type="term" value="F:DNA-binding transcription factor activity"/>
    <property type="evidence" value="ECO:0007669"/>
    <property type="project" value="InterPro"/>
</dbReference>
<feature type="domain" description="HTH lysR-type" evidence="5">
    <location>
        <begin position="6"/>
        <end position="63"/>
    </location>
</feature>